<dbReference type="EMBL" id="BARU01012330">
    <property type="protein sequence ID" value="GAH39861.1"/>
    <property type="molecule type" value="Genomic_DNA"/>
</dbReference>
<organism evidence="1">
    <name type="scientific">marine sediment metagenome</name>
    <dbReference type="NCBI Taxonomy" id="412755"/>
    <lineage>
        <taxon>unclassified sequences</taxon>
        <taxon>metagenomes</taxon>
        <taxon>ecological metagenomes</taxon>
    </lineage>
</organism>
<protein>
    <submittedName>
        <fullName evidence="1">Uncharacterized protein</fullName>
    </submittedName>
</protein>
<dbReference type="AlphaFoldDB" id="X1F2K3"/>
<gene>
    <name evidence="1" type="ORF">S03H2_22787</name>
</gene>
<comment type="caution">
    <text evidence="1">The sequence shown here is derived from an EMBL/GenBank/DDBJ whole genome shotgun (WGS) entry which is preliminary data.</text>
</comment>
<evidence type="ECO:0000313" key="1">
    <source>
        <dbReference type="EMBL" id="GAH39861.1"/>
    </source>
</evidence>
<reference evidence="1" key="1">
    <citation type="journal article" date="2014" name="Front. Microbiol.">
        <title>High frequency of phylogenetically diverse reductive dehalogenase-homologous genes in deep subseafloor sedimentary metagenomes.</title>
        <authorList>
            <person name="Kawai M."/>
            <person name="Futagami T."/>
            <person name="Toyoda A."/>
            <person name="Takaki Y."/>
            <person name="Nishi S."/>
            <person name="Hori S."/>
            <person name="Arai W."/>
            <person name="Tsubouchi T."/>
            <person name="Morono Y."/>
            <person name="Uchiyama I."/>
            <person name="Ito T."/>
            <person name="Fujiyama A."/>
            <person name="Inagaki F."/>
            <person name="Takami H."/>
        </authorList>
    </citation>
    <scope>NUCLEOTIDE SEQUENCE</scope>
    <source>
        <strain evidence="1">Expedition CK06-06</strain>
    </source>
</reference>
<proteinExistence type="predicted"/>
<name>X1F2K3_9ZZZZ</name>
<accession>X1F2K3</accession>
<sequence length="83" mass="10221">MMEDIDRTSIREYYILKAENWGDDGQYFIETRKTKKYGYLNGILITHRYQDRKEKLYPKNRIERKLTQEEQNALKQNIMLMKI</sequence>